<evidence type="ECO:0000313" key="6">
    <source>
        <dbReference type="Proteomes" id="UP000194664"/>
    </source>
</evidence>
<keyword evidence="3" id="KW-0862">Zinc</keyword>
<evidence type="ECO:0000313" key="5">
    <source>
        <dbReference type="EMBL" id="OUD08093.1"/>
    </source>
</evidence>
<keyword evidence="6" id="KW-1185">Reference proteome</keyword>
<dbReference type="InterPro" id="IPR005511">
    <property type="entry name" value="SMP-30"/>
</dbReference>
<proteinExistence type="inferred from homology"/>
<dbReference type="Gene3D" id="2.120.10.30">
    <property type="entry name" value="TolB, C-terminal domain"/>
    <property type="match status" value="1"/>
</dbReference>
<feature type="binding site" evidence="3">
    <location>
        <position position="102"/>
    </location>
    <ligand>
        <name>substrate</name>
    </ligand>
</feature>
<dbReference type="PANTHER" id="PTHR10907:SF47">
    <property type="entry name" value="REGUCALCIN"/>
    <property type="match status" value="1"/>
</dbReference>
<feature type="domain" description="SMP-30/Gluconolactonase/LRE-like region" evidence="4">
    <location>
        <begin position="19"/>
        <end position="258"/>
    </location>
</feature>
<dbReference type="OrthoDB" id="2633250at2"/>
<organism evidence="5 6">
    <name type="scientific">Marivivens niveibacter</name>
    <dbReference type="NCBI Taxonomy" id="1930667"/>
    <lineage>
        <taxon>Bacteria</taxon>
        <taxon>Pseudomonadati</taxon>
        <taxon>Pseudomonadota</taxon>
        <taxon>Alphaproteobacteria</taxon>
        <taxon>Rhodobacterales</taxon>
        <taxon>Paracoccaceae</taxon>
        <taxon>Marivivens group</taxon>
        <taxon>Marivivens</taxon>
    </lineage>
</organism>
<reference evidence="5 6" key="1">
    <citation type="submission" date="2016-12" db="EMBL/GenBank/DDBJ databases">
        <title>The draft genome sequence of HSLHS2.</title>
        <authorList>
            <person name="Hu D."/>
            <person name="Wang L."/>
            <person name="Shao Z."/>
        </authorList>
    </citation>
    <scope>NUCLEOTIDE SEQUENCE [LARGE SCALE GENOMIC DNA]</scope>
    <source>
        <strain evidence="5">MCCC 1A06712</strain>
    </source>
</reference>
<dbReference type="Pfam" id="PF08450">
    <property type="entry name" value="SGL"/>
    <property type="match status" value="1"/>
</dbReference>
<feature type="active site" description="Proton donor/acceptor" evidence="2">
    <location>
        <position position="199"/>
    </location>
</feature>
<name>A0A251WVV4_9RHOB</name>
<evidence type="ECO:0000256" key="3">
    <source>
        <dbReference type="PIRSR" id="PIRSR605511-2"/>
    </source>
</evidence>
<dbReference type="SUPFAM" id="SSF63829">
    <property type="entry name" value="Calcium-dependent phosphotriesterase"/>
    <property type="match status" value="1"/>
</dbReference>
<dbReference type="EMBL" id="MSPP01000008">
    <property type="protein sequence ID" value="OUD08093.1"/>
    <property type="molecule type" value="Genomic_DNA"/>
</dbReference>
<dbReference type="PRINTS" id="PR01790">
    <property type="entry name" value="SMP30FAMILY"/>
</dbReference>
<accession>A0A251WVV4</accession>
<comment type="similarity">
    <text evidence="1">Belongs to the SMP-30/CGR1 family.</text>
</comment>
<evidence type="ECO:0000259" key="4">
    <source>
        <dbReference type="Pfam" id="PF08450"/>
    </source>
</evidence>
<dbReference type="RefSeq" id="WP_086452487.1">
    <property type="nucleotide sequence ID" value="NZ_MSPP01000008.1"/>
</dbReference>
<evidence type="ECO:0000256" key="2">
    <source>
        <dbReference type="PIRSR" id="PIRSR605511-1"/>
    </source>
</evidence>
<dbReference type="InterPro" id="IPR013658">
    <property type="entry name" value="SGL"/>
</dbReference>
<dbReference type="AlphaFoldDB" id="A0A251WVV4"/>
<dbReference type="GO" id="GO:0004341">
    <property type="term" value="F:gluconolactonase activity"/>
    <property type="evidence" value="ECO:0007669"/>
    <property type="project" value="TreeGrafter"/>
</dbReference>
<feature type="binding site" evidence="3">
    <location>
        <position position="21"/>
    </location>
    <ligand>
        <name>a divalent metal cation</name>
        <dbReference type="ChEBI" id="CHEBI:60240"/>
    </ligand>
</feature>
<gene>
    <name evidence="5" type="ORF">BVC71_14885</name>
</gene>
<sequence length="289" mass="31599">MANRSIPPATIYDPRPCFLGEGPLWHPERQQLFWFDIVEHKLLSRVGDETFEWAFDEYVSAAGWIDYDRLFMASETGLWTFNINSGQRDLVASLEADNPITRSNDGRADPLGGFWIGTMGKSAELAAGAIYRFYKGELRTLFTGITISNAICFAPDGAAAYYCCTTTQKIMKTALDSDGWPVGEPSIFVDLSAEGINPDGAVTDSMGYLWNAQWGLGRVARYRPDGTFDMAVSVGGIHSSCPAFGGADFTELFITTAQEGIDTPDTCQVVVYCAKTDVAGQAESRVLLD</sequence>
<comment type="cofactor">
    <cofactor evidence="3">
        <name>Zn(2+)</name>
        <dbReference type="ChEBI" id="CHEBI:29105"/>
    </cofactor>
    <text evidence="3">Binds 1 divalent metal cation per subunit.</text>
</comment>
<keyword evidence="3" id="KW-0479">Metal-binding</keyword>
<feature type="binding site" evidence="3">
    <location>
        <position position="104"/>
    </location>
    <ligand>
        <name>substrate</name>
    </ligand>
</feature>
<dbReference type="InterPro" id="IPR011042">
    <property type="entry name" value="6-blade_b-propeller_TolB-like"/>
</dbReference>
<feature type="binding site" evidence="3">
    <location>
        <position position="199"/>
    </location>
    <ligand>
        <name>a divalent metal cation</name>
        <dbReference type="ChEBI" id="CHEBI:60240"/>
    </ligand>
</feature>
<comment type="caution">
    <text evidence="5">The sequence shown here is derived from an EMBL/GenBank/DDBJ whole genome shotgun (WGS) entry which is preliminary data.</text>
</comment>
<protein>
    <submittedName>
        <fullName evidence="5">Gluconolactonase</fullName>
    </submittedName>
</protein>
<dbReference type="GO" id="GO:0019853">
    <property type="term" value="P:L-ascorbic acid biosynthetic process"/>
    <property type="evidence" value="ECO:0007669"/>
    <property type="project" value="TreeGrafter"/>
</dbReference>
<dbReference type="PANTHER" id="PTHR10907">
    <property type="entry name" value="REGUCALCIN"/>
    <property type="match status" value="1"/>
</dbReference>
<dbReference type="Proteomes" id="UP000194664">
    <property type="component" value="Unassembled WGS sequence"/>
</dbReference>
<feature type="binding site" evidence="3">
    <location>
        <position position="149"/>
    </location>
    <ligand>
        <name>a divalent metal cation</name>
        <dbReference type="ChEBI" id="CHEBI:60240"/>
    </ligand>
</feature>
<dbReference type="GO" id="GO:0005509">
    <property type="term" value="F:calcium ion binding"/>
    <property type="evidence" value="ECO:0007669"/>
    <property type="project" value="TreeGrafter"/>
</dbReference>
<evidence type="ECO:0000256" key="1">
    <source>
        <dbReference type="ARBA" id="ARBA00008853"/>
    </source>
</evidence>